<dbReference type="GO" id="GO:0015095">
    <property type="term" value="F:magnesium ion transmembrane transporter activity"/>
    <property type="evidence" value="ECO:0007669"/>
    <property type="project" value="UniProtKB-UniRule"/>
</dbReference>
<comment type="catalytic activity">
    <reaction evidence="10">
        <text>Mg(2+)(in) = Mg(2+)(out)</text>
        <dbReference type="Rhea" id="RHEA:29827"/>
        <dbReference type="ChEBI" id="CHEBI:18420"/>
    </reaction>
</comment>
<evidence type="ECO:0000256" key="9">
    <source>
        <dbReference type="ARBA" id="ARBA00023136"/>
    </source>
</evidence>
<evidence type="ECO:0000256" key="3">
    <source>
        <dbReference type="ARBA" id="ARBA00022448"/>
    </source>
</evidence>
<evidence type="ECO:0000256" key="2">
    <source>
        <dbReference type="ARBA" id="ARBA00009765"/>
    </source>
</evidence>
<evidence type="ECO:0000256" key="12">
    <source>
        <dbReference type="RuleBase" id="RU362010"/>
    </source>
</evidence>
<dbReference type="SUPFAM" id="SSF143865">
    <property type="entry name" value="CorA soluble domain-like"/>
    <property type="match status" value="1"/>
</dbReference>
<reference evidence="14" key="1">
    <citation type="journal article" date="2021" name="PeerJ">
        <title>Extensive microbial diversity within the chicken gut microbiome revealed by metagenomics and culture.</title>
        <authorList>
            <person name="Gilroy R."/>
            <person name="Ravi A."/>
            <person name="Getino M."/>
            <person name="Pursley I."/>
            <person name="Horton D.L."/>
            <person name="Alikhan N.F."/>
            <person name="Baker D."/>
            <person name="Gharbi K."/>
            <person name="Hall N."/>
            <person name="Watson M."/>
            <person name="Adriaenssens E.M."/>
            <person name="Foster-Nyarko E."/>
            <person name="Jarju S."/>
            <person name="Secka A."/>
            <person name="Antonio M."/>
            <person name="Oren A."/>
            <person name="Chaudhuri R.R."/>
            <person name="La Ragione R."/>
            <person name="Hildebrand F."/>
            <person name="Pallen M.J."/>
        </authorList>
    </citation>
    <scope>NUCLEOTIDE SEQUENCE</scope>
    <source>
        <strain evidence="14">G3-2149</strain>
    </source>
</reference>
<keyword evidence="8 12" id="KW-0406">Ion transport</keyword>
<evidence type="ECO:0000256" key="10">
    <source>
        <dbReference type="ARBA" id="ARBA00034269"/>
    </source>
</evidence>
<evidence type="ECO:0000256" key="4">
    <source>
        <dbReference type="ARBA" id="ARBA00022475"/>
    </source>
</evidence>
<dbReference type="AlphaFoldDB" id="A0A9E2L860"/>
<keyword evidence="3 12" id="KW-0813">Transport</keyword>
<dbReference type="InterPro" id="IPR002523">
    <property type="entry name" value="MgTranspt_CorA/ZnTranspt_ZntB"/>
</dbReference>
<dbReference type="Gene3D" id="3.30.460.20">
    <property type="entry name" value="CorA soluble domain-like"/>
    <property type="match status" value="1"/>
</dbReference>
<comment type="caution">
    <text evidence="14">The sequence shown here is derived from an EMBL/GenBank/DDBJ whole genome shotgun (WGS) entry which is preliminary data.</text>
</comment>
<dbReference type="SUPFAM" id="SSF144083">
    <property type="entry name" value="Magnesium transport protein CorA, transmembrane region"/>
    <property type="match status" value="1"/>
</dbReference>
<evidence type="ECO:0000256" key="1">
    <source>
        <dbReference type="ARBA" id="ARBA00004651"/>
    </source>
</evidence>
<keyword evidence="7 12" id="KW-1133">Transmembrane helix</keyword>
<proteinExistence type="inferred from homology"/>
<comment type="similarity">
    <text evidence="2 12">Belongs to the CorA metal ion transporter (MIT) (TC 1.A.35) family.</text>
</comment>
<dbReference type="InterPro" id="IPR045863">
    <property type="entry name" value="CorA_TM1_TM2"/>
</dbReference>
<accession>A0A9E2L860</accession>
<dbReference type="GO" id="GO:0005886">
    <property type="term" value="C:plasma membrane"/>
    <property type="evidence" value="ECO:0007669"/>
    <property type="project" value="UniProtKB-SubCell"/>
</dbReference>
<comment type="function">
    <text evidence="11">Mediates influx of magnesium ions. Alternates between open and closed states. Activated by low cytoplasmic Mg(2+) levels. Inactive when cytoplasmic Mg(2+) levels are high.</text>
</comment>
<feature type="transmembrane region" description="Helical" evidence="12">
    <location>
        <begin position="292"/>
        <end position="311"/>
    </location>
</feature>
<dbReference type="EMBL" id="JAHLFU010000184">
    <property type="protein sequence ID" value="MBU3853877.1"/>
    <property type="molecule type" value="Genomic_DNA"/>
</dbReference>
<sequence length="349" mass="40396">MSQKIRNNQLQDELEYRGDASVATHLHVCAYDERGVDMGKGHRLSDVEGLISKRRQHWLQVHGLSDVATIEQICRHYEINFLVAQDILNPQHLAKIEQHDHYNVVILKLMLLQPDGDYSLHQISMIQGEDFVLTFSDRDIDFFAFVPDAVQNNVSKVRNRGCDFLLSVLLNSVMSHYMGILSDMEDQLEDLEEQLLATLGDTETSIGDIQKYRKLCRMIKKYMNPLKDGMHVLLHCENCLIQDATLPFFQDVNDHLKSVFQSLDTCREMISALVDLYLSNNDQRMNSIMKQLTVVSTLFIPLTFFAGIWGMNFQVMPELGWKYGYAGAWGLMIVIALAVFWYFKRKKWY</sequence>
<dbReference type="Gene3D" id="1.20.58.340">
    <property type="entry name" value="Magnesium transport protein CorA, transmembrane region"/>
    <property type="match status" value="2"/>
</dbReference>
<evidence type="ECO:0000313" key="14">
    <source>
        <dbReference type="EMBL" id="MBU3853877.1"/>
    </source>
</evidence>
<dbReference type="GO" id="GO:0015087">
    <property type="term" value="F:cobalt ion transmembrane transporter activity"/>
    <property type="evidence" value="ECO:0007669"/>
    <property type="project" value="UniProtKB-UniRule"/>
</dbReference>
<dbReference type="InterPro" id="IPR045861">
    <property type="entry name" value="CorA_cytoplasmic_dom"/>
</dbReference>
<evidence type="ECO:0000256" key="8">
    <source>
        <dbReference type="ARBA" id="ARBA00023065"/>
    </source>
</evidence>
<dbReference type="PANTHER" id="PTHR46494">
    <property type="entry name" value="CORA FAMILY METAL ION TRANSPORTER (EUROFUNG)"/>
    <property type="match status" value="1"/>
</dbReference>
<feature type="transmembrane region" description="Helical" evidence="12">
    <location>
        <begin position="323"/>
        <end position="343"/>
    </location>
</feature>
<dbReference type="Pfam" id="PF01544">
    <property type="entry name" value="CorA"/>
    <property type="match status" value="1"/>
</dbReference>
<feature type="coiled-coil region" evidence="13">
    <location>
        <begin position="174"/>
        <end position="201"/>
    </location>
</feature>
<gene>
    <name evidence="12 14" type="primary">corA</name>
    <name evidence="14" type="ORF">H9789_08720</name>
</gene>
<keyword evidence="5 12" id="KW-0812">Transmembrane</keyword>
<dbReference type="Proteomes" id="UP000823865">
    <property type="component" value="Unassembled WGS sequence"/>
</dbReference>
<organism evidence="14 15">
    <name type="scientific">Candidatus Paraprevotella stercoravium</name>
    <dbReference type="NCBI Taxonomy" id="2838725"/>
    <lineage>
        <taxon>Bacteria</taxon>
        <taxon>Pseudomonadati</taxon>
        <taxon>Bacteroidota</taxon>
        <taxon>Bacteroidia</taxon>
        <taxon>Bacteroidales</taxon>
        <taxon>Prevotellaceae</taxon>
        <taxon>Paraprevotella</taxon>
    </lineage>
</organism>
<keyword evidence="6 12" id="KW-0460">Magnesium</keyword>
<dbReference type="FunFam" id="1.20.58.340:FF:000004">
    <property type="entry name" value="Magnesium transport protein CorA"/>
    <property type="match status" value="1"/>
</dbReference>
<evidence type="ECO:0000256" key="13">
    <source>
        <dbReference type="SAM" id="Coils"/>
    </source>
</evidence>
<keyword evidence="9 12" id="KW-0472">Membrane</keyword>
<comment type="subcellular location">
    <subcellularLocation>
        <location evidence="1">Cell membrane</location>
        <topology evidence="1">Multi-pass membrane protein</topology>
    </subcellularLocation>
    <subcellularLocation>
        <location evidence="12">Membrane</location>
        <topology evidence="12">Multi-pass membrane protein</topology>
    </subcellularLocation>
</comment>
<dbReference type="CDD" id="cd12828">
    <property type="entry name" value="TmCorA-like_1"/>
    <property type="match status" value="1"/>
</dbReference>
<dbReference type="InterPro" id="IPR004488">
    <property type="entry name" value="Mg/Co-transport_prot_CorA"/>
</dbReference>
<reference evidence="14" key="2">
    <citation type="submission" date="2021-04" db="EMBL/GenBank/DDBJ databases">
        <authorList>
            <person name="Gilroy R."/>
        </authorList>
    </citation>
    <scope>NUCLEOTIDE SEQUENCE</scope>
    <source>
        <strain evidence="14">G3-2149</strain>
    </source>
</reference>
<keyword evidence="4 12" id="KW-1003">Cell membrane</keyword>
<dbReference type="GO" id="GO:0000287">
    <property type="term" value="F:magnesium ion binding"/>
    <property type="evidence" value="ECO:0007669"/>
    <property type="project" value="TreeGrafter"/>
</dbReference>
<dbReference type="NCBIfam" id="TIGR00383">
    <property type="entry name" value="corA"/>
    <property type="match status" value="1"/>
</dbReference>
<evidence type="ECO:0000256" key="5">
    <source>
        <dbReference type="ARBA" id="ARBA00022692"/>
    </source>
</evidence>
<evidence type="ECO:0000256" key="6">
    <source>
        <dbReference type="ARBA" id="ARBA00022842"/>
    </source>
</evidence>
<evidence type="ECO:0000313" key="15">
    <source>
        <dbReference type="Proteomes" id="UP000823865"/>
    </source>
</evidence>
<evidence type="ECO:0000256" key="11">
    <source>
        <dbReference type="ARBA" id="ARBA00045497"/>
    </source>
</evidence>
<name>A0A9E2L860_9BACT</name>
<dbReference type="GO" id="GO:0050897">
    <property type="term" value="F:cobalt ion binding"/>
    <property type="evidence" value="ECO:0007669"/>
    <property type="project" value="TreeGrafter"/>
</dbReference>
<protein>
    <recommendedName>
        <fullName evidence="12">Magnesium transport protein CorA</fullName>
    </recommendedName>
</protein>
<dbReference type="PANTHER" id="PTHR46494:SF1">
    <property type="entry name" value="CORA FAMILY METAL ION TRANSPORTER (EUROFUNG)"/>
    <property type="match status" value="1"/>
</dbReference>
<evidence type="ECO:0000256" key="7">
    <source>
        <dbReference type="ARBA" id="ARBA00022989"/>
    </source>
</evidence>
<keyword evidence="13" id="KW-0175">Coiled coil</keyword>